<dbReference type="InterPro" id="IPR025617">
    <property type="entry name" value="YqzL"/>
</dbReference>
<protein>
    <submittedName>
        <fullName evidence="1">YqzL-like protein</fullName>
    </submittedName>
</protein>
<dbReference type="Pfam" id="PF14006">
    <property type="entry name" value="YqzL"/>
    <property type="match status" value="1"/>
</dbReference>
<reference evidence="1 2" key="1">
    <citation type="journal article" date="2011" name="J. Bacteriol.">
        <title>Genome sequence of Brevibacillus laterosporus LMG 15441, a pathogen of invertebrates.</title>
        <authorList>
            <person name="Djukic M."/>
            <person name="Poehlein A."/>
            <person name="Thurmer A."/>
            <person name="Daniel R."/>
        </authorList>
    </citation>
    <scope>NUCLEOTIDE SEQUENCE [LARGE SCALE GENOMIC DNA]</scope>
    <source>
        <strain evidence="1 2">LMG 15441</strain>
    </source>
</reference>
<sequence length="52" mass="5903">MLRNFSWSYFASTGDIHAYLLYKEHHEARNDADDAGSLDQALLEQGDSQVCL</sequence>
<dbReference type="STRING" id="1042163.BRLA_c014230"/>
<dbReference type="RefSeq" id="WP_003338185.1">
    <property type="nucleotide sequence ID" value="NZ_CP007806.1"/>
</dbReference>
<dbReference type="HOGENOM" id="CLU_208866_1_0_9"/>
<name>A0A075QZJ7_BRELA</name>
<dbReference type="Proteomes" id="UP000005850">
    <property type="component" value="Chromosome"/>
</dbReference>
<dbReference type="EMBL" id="CP007806">
    <property type="protein sequence ID" value="AIG25762.1"/>
    <property type="molecule type" value="Genomic_DNA"/>
</dbReference>
<accession>A0A075QZJ7</accession>
<keyword evidence="2" id="KW-1185">Reference proteome</keyword>
<dbReference type="KEGG" id="blr:BRLA_c014230"/>
<evidence type="ECO:0000313" key="2">
    <source>
        <dbReference type="Proteomes" id="UP000005850"/>
    </source>
</evidence>
<dbReference type="AlphaFoldDB" id="A0A075QZJ7"/>
<proteinExistence type="predicted"/>
<organism evidence="1 2">
    <name type="scientific">Brevibacillus laterosporus LMG 15441</name>
    <dbReference type="NCBI Taxonomy" id="1042163"/>
    <lineage>
        <taxon>Bacteria</taxon>
        <taxon>Bacillati</taxon>
        <taxon>Bacillota</taxon>
        <taxon>Bacilli</taxon>
        <taxon>Bacillales</taxon>
        <taxon>Paenibacillaceae</taxon>
        <taxon>Brevibacillus</taxon>
    </lineage>
</organism>
<evidence type="ECO:0000313" key="1">
    <source>
        <dbReference type="EMBL" id="AIG25762.1"/>
    </source>
</evidence>
<gene>
    <name evidence="1" type="ORF">BRLA_c014230</name>
</gene>